<dbReference type="EMBL" id="CP001742">
    <property type="protein sequence ID" value="ADL19527.1"/>
    <property type="molecule type" value="Genomic_DNA"/>
</dbReference>
<evidence type="ECO:0000313" key="2">
    <source>
        <dbReference type="Proteomes" id="UP000000346"/>
    </source>
</evidence>
<name>D9Q2I9_ACIS3</name>
<protein>
    <submittedName>
        <fullName evidence="1">Uncharacterized protein</fullName>
    </submittedName>
</protein>
<organism evidence="1 2">
    <name type="scientific">Acidilobus saccharovorans (strain DSM 16705 / JCM 18335 / VKM B-2471 / 345-15)</name>
    <dbReference type="NCBI Taxonomy" id="666510"/>
    <lineage>
        <taxon>Archaea</taxon>
        <taxon>Thermoproteota</taxon>
        <taxon>Thermoprotei</taxon>
        <taxon>Acidilobales</taxon>
        <taxon>Acidilobaceae</taxon>
        <taxon>Acidilobus</taxon>
    </lineage>
</organism>
<dbReference type="eggNOG" id="arCOG07461">
    <property type="taxonomic scope" value="Archaea"/>
</dbReference>
<dbReference type="HOGENOM" id="CLU_2127694_0_0_2"/>
<sequence>MESLRGGVGRIIIRCHNCGTILYRYAIGDKSDRNKFNGPPLPKKALSGFDGMTCPVCGARLSPKPVSIRFHSMEEFGNLYIEDEYKLLLRSSLPGGLLPAQHPAGSTVDIEDE</sequence>
<accession>D9Q2I9</accession>
<dbReference type="AlphaFoldDB" id="D9Q2I9"/>
<reference evidence="1 2" key="1">
    <citation type="journal article" date="2010" name="Appl. Environ. Microbiol.">
        <title>The genome sequence of the crenarchaeon Acidilobus saccharovorans supports a new order, Acidilobales, and suggests an important ecological role in terrestrial acidic hot springs.</title>
        <authorList>
            <person name="Mardanov A.V."/>
            <person name="Svetlitchnyi V.A."/>
            <person name="Beletsky A.V."/>
            <person name="Prokofeva M.I."/>
            <person name="Bonch-Osmolovskaya E.A."/>
            <person name="Ravin N.V."/>
            <person name="Skryabin K.G."/>
        </authorList>
    </citation>
    <scope>NUCLEOTIDE SEQUENCE [LARGE SCALE GENOMIC DNA]</scope>
    <source>
        <strain evidence="2">DSM 16705 / JCM 18335 / VKM B-2471 / 345-15</strain>
    </source>
</reference>
<keyword evidence="2" id="KW-1185">Reference proteome</keyword>
<dbReference type="GeneID" id="41345266"/>
<gene>
    <name evidence="1" type="ordered locus">ASAC_1122</name>
</gene>
<dbReference type="InParanoid" id="D9Q2I9"/>
<dbReference type="KEGG" id="asc:ASAC_1122"/>
<proteinExistence type="predicted"/>
<dbReference type="RefSeq" id="WP_013267039.1">
    <property type="nucleotide sequence ID" value="NC_014374.1"/>
</dbReference>
<dbReference type="Proteomes" id="UP000000346">
    <property type="component" value="Chromosome"/>
</dbReference>
<evidence type="ECO:0000313" key="1">
    <source>
        <dbReference type="EMBL" id="ADL19527.1"/>
    </source>
</evidence>
<dbReference type="OrthoDB" id="45978at2157"/>